<dbReference type="PANTHER" id="PTHR31640">
    <property type="entry name" value="TRANSMEMBRANE PROTEIN KIAA1109"/>
    <property type="match status" value="1"/>
</dbReference>
<name>E9HFB8_DAPPU</name>
<dbReference type="InterPro" id="IPR056742">
    <property type="entry name" value="BLTP1_C"/>
</dbReference>
<feature type="compositionally biased region" description="Low complexity" evidence="1">
    <location>
        <begin position="4774"/>
        <end position="4791"/>
    </location>
</feature>
<dbReference type="Pfam" id="PF25040">
    <property type="entry name" value="BLTP1_C"/>
    <property type="match status" value="5"/>
</dbReference>
<feature type="compositionally biased region" description="Polar residues" evidence="1">
    <location>
        <begin position="1383"/>
        <end position="1406"/>
    </location>
</feature>
<feature type="region of interest" description="Disordered" evidence="1">
    <location>
        <begin position="3926"/>
        <end position="3947"/>
    </location>
</feature>
<dbReference type="PhylomeDB" id="E9HFB8"/>
<dbReference type="eggNOG" id="KOG3596">
    <property type="taxonomic scope" value="Eukaryota"/>
</dbReference>
<feature type="compositionally biased region" description="Basic residues" evidence="1">
    <location>
        <begin position="3698"/>
        <end position="3707"/>
    </location>
</feature>
<feature type="region of interest" description="Disordered" evidence="1">
    <location>
        <begin position="4141"/>
        <end position="4163"/>
    </location>
</feature>
<evidence type="ECO:0000313" key="5">
    <source>
        <dbReference type="Proteomes" id="UP000000305"/>
    </source>
</evidence>
<protein>
    <recommendedName>
        <fullName evidence="3">Bridge-like lipid transfer protein family member 1 C-terminal domain-containing protein</fullName>
    </recommendedName>
</protein>
<gene>
    <name evidence="4" type="ORF">DAPPUDRAFT_328986</name>
</gene>
<dbReference type="GO" id="GO:0048488">
    <property type="term" value="P:synaptic vesicle endocytosis"/>
    <property type="evidence" value="ECO:0000318"/>
    <property type="project" value="GO_Central"/>
</dbReference>
<feature type="region of interest" description="Disordered" evidence="1">
    <location>
        <begin position="3850"/>
        <end position="3880"/>
    </location>
</feature>
<feature type="domain" description="Bridge-like lipid transfer protein family member 1 C-terminal" evidence="3">
    <location>
        <begin position="4233"/>
        <end position="4890"/>
    </location>
</feature>
<feature type="region of interest" description="Disordered" evidence="1">
    <location>
        <begin position="3656"/>
        <end position="3709"/>
    </location>
</feature>
<proteinExistence type="predicted"/>
<dbReference type="OrthoDB" id="10051416at2759"/>
<feature type="region of interest" description="Disordered" evidence="1">
    <location>
        <begin position="3183"/>
        <end position="3202"/>
    </location>
</feature>
<feature type="compositionally biased region" description="Polar residues" evidence="1">
    <location>
        <begin position="3657"/>
        <end position="3667"/>
    </location>
</feature>
<dbReference type="PANTHER" id="PTHR31640:SF1">
    <property type="entry name" value="BRIDGE-LIKE LIPID TRANSFER PROTEIN FAMILY MEMBER 1"/>
    <property type="match status" value="1"/>
</dbReference>
<keyword evidence="2" id="KW-0812">Transmembrane</keyword>
<feature type="region of interest" description="Disordered" evidence="1">
    <location>
        <begin position="2568"/>
        <end position="2598"/>
    </location>
</feature>
<keyword evidence="2" id="KW-0472">Membrane</keyword>
<keyword evidence="5" id="KW-1185">Reference proteome</keyword>
<feature type="region of interest" description="Disordered" evidence="1">
    <location>
        <begin position="1383"/>
        <end position="1407"/>
    </location>
</feature>
<dbReference type="InParanoid" id="E9HFB8"/>
<feature type="region of interest" description="Disordered" evidence="1">
    <location>
        <begin position="2340"/>
        <end position="2370"/>
    </location>
</feature>
<feature type="compositionally biased region" description="Polar residues" evidence="1">
    <location>
        <begin position="1830"/>
        <end position="1839"/>
    </location>
</feature>
<feature type="compositionally biased region" description="Polar residues" evidence="1">
    <location>
        <begin position="2392"/>
        <end position="2414"/>
    </location>
</feature>
<feature type="compositionally biased region" description="Basic and acidic residues" evidence="1">
    <location>
        <begin position="2359"/>
        <end position="2369"/>
    </location>
</feature>
<dbReference type="GO" id="GO:0098793">
    <property type="term" value="C:presynapse"/>
    <property type="evidence" value="ECO:0007669"/>
    <property type="project" value="GOC"/>
</dbReference>
<feature type="compositionally biased region" description="Polar residues" evidence="1">
    <location>
        <begin position="1997"/>
        <end position="2034"/>
    </location>
</feature>
<feature type="region of interest" description="Disordered" evidence="1">
    <location>
        <begin position="1830"/>
        <end position="1852"/>
    </location>
</feature>
<evidence type="ECO:0000313" key="4">
    <source>
        <dbReference type="EMBL" id="EFX69587.1"/>
    </source>
</evidence>
<dbReference type="FunCoup" id="E9HFB8">
    <property type="interactions" value="674"/>
</dbReference>
<feature type="region of interest" description="Disordered" evidence="1">
    <location>
        <begin position="1986"/>
        <end position="2041"/>
    </location>
</feature>
<evidence type="ECO:0000256" key="1">
    <source>
        <dbReference type="SAM" id="MobiDB-lite"/>
    </source>
</evidence>
<dbReference type="KEGG" id="dpx:DAPPUDRAFT_328986"/>
<dbReference type="OMA" id="MRHELRH"/>
<feature type="compositionally biased region" description="Low complexity" evidence="1">
    <location>
        <begin position="1447"/>
        <end position="1457"/>
    </location>
</feature>
<feature type="region of interest" description="Disordered" evidence="1">
    <location>
        <begin position="1438"/>
        <end position="1535"/>
    </location>
</feature>
<feature type="compositionally biased region" description="Low complexity" evidence="1">
    <location>
        <begin position="3928"/>
        <end position="3942"/>
    </location>
</feature>
<feature type="compositionally biased region" description="Low complexity" evidence="1">
    <location>
        <begin position="1508"/>
        <end position="1535"/>
    </location>
</feature>
<feature type="compositionally biased region" description="Pro residues" evidence="1">
    <location>
        <begin position="2573"/>
        <end position="2582"/>
    </location>
</feature>
<dbReference type="Pfam" id="PF25039">
    <property type="entry name" value="BLTP1_M"/>
    <property type="match status" value="3"/>
</dbReference>
<dbReference type="EMBL" id="GL732634">
    <property type="protein sequence ID" value="EFX69587.1"/>
    <property type="molecule type" value="Genomic_DNA"/>
</dbReference>
<dbReference type="Pfam" id="PF20413">
    <property type="entry name" value="BLTP1_N"/>
    <property type="match status" value="1"/>
</dbReference>
<evidence type="ECO:0000259" key="3">
    <source>
        <dbReference type="SMART" id="SM01220"/>
    </source>
</evidence>
<dbReference type="HOGENOM" id="CLU_000118_0_0_1"/>
<feature type="compositionally biased region" description="Low complexity" evidence="1">
    <location>
        <begin position="3191"/>
        <end position="3202"/>
    </location>
</feature>
<dbReference type="InterPro" id="IPR047104">
    <property type="entry name" value="BLTP1_N"/>
</dbReference>
<feature type="compositionally biased region" description="Basic and acidic residues" evidence="1">
    <location>
        <begin position="4150"/>
        <end position="4161"/>
    </location>
</feature>
<feature type="compositionally biased region" description="Polar residues" evidence="1">
    <location>
        <begin position="3680"/>
        <end position="3695"/>
    </location>
</feature>
<feature type="region of interest" description="Disordered" evidence="1">
    <location>
        <begin position="4765"/>
        <end position="4800"/>
    </location>
</feature>
<dbReference type="SMART" id="SM01220">
    <property type="entry name" value="FSA_C"/>
    <property type="match status" value="1"/>
</dbReference>
<feature type="region of interest" description="Disordered" evidence="1">
    <location>
        <begin position="2392"/>
        <end position="2422"/>
    </location>
</feature>
<feature type="compositionally biased region" description="Low complexity" evidence="1">
    <location>
        <begin position="2583"/>
        <end position="2598"/>
    </location>
</feature>
<feature type="compositionally biased region" description="Polar residues" evidence="1">
    <location>
        <begin position="1472"/>
        <end position="1487"/>
    </location>
</feature>
<organism evidence="4 5">
    <name type="scientific">Daphnia pulex</name>
    <name type="common">Water flea</name>
    <dbReference type="NCBI Taxonomy" id="6669"/>
    <lineage>
        <taxon>Eukaryota</taxon>
        <taxon>Metazoa</taxon>
        <taxon>Ecdysozoa</taxon>
        <taxon>Arthropoda</taxon>
        <taxon>Crustacea</taxon>
        <taxon>Branchiopoda</taxon>
        <taxon>Diplostraca</taxon>
        <taxon>Cladocera</taxon>
        <taxon>Anomopoda</taxon>
        <taxon>Daphniidae</taxon>
        <taxon>Daphnia</taxon>
    </lineage>
</organism>
<dbReference type="InterPro" id="IPR056741">
    <property type="entry name" value="BLTP1_M"/>
</dbReference>
<sequence>MTDHNQNGSNWEVESYNGQASQWNFTKTLTTLEDIKIDANFAWLIFSLLIALIWFTYITHYSSRVIGQILTRLLNRFVIGNGYIRIGSLTWDALAGKIMFRDIVYTNEDFSVRIQDGWLVFRWWRSYVPKDISEDLSHSDTRLSLLLNGLELHVYNRSHLYNELEHLFGLESLIIPDEGSKNLSNRSVNKISSKISTTSKITEEESSSWGSRILGRSWRDLIPVIKVEICCGRAVFGNRLVPTTLCLSMEEGHMVYSTKPAMSKLDHFVHVVTCRAENFKVTLAPSLKYTGLSDEPPRLMGEGFVVLSSNTIDFYYYMDEPGIVPEVPLMIELANGDVVECHAPVWGLDIRCGKGTDFSYGPWADRKREQLFKFFYPPNYQPMKVTSLPLPGEKRAVQSFDIRFSTLSEATVDVLFTKCKETNAIHMTIGAGSYLEITIPWTVKPDGCATKISGQLLHVDASTSLQYRSLMEAETLKFSVLMQYPVTWNSHQSWNLSLTGTKATLHLIYEHRYFFQDLINDWSSRNPADVLHHIPYTWFLNFCLKEFELVTIANQYNWVDCSSQRQENAYAAFSGDFLELAFALPFTDFLSPSMELKFRIQGESLDMNIQLPEMSTSRPVLLALAAHARPANRSAELTGNESPIDCDKQRWRNFVKRFEGWVQCWTVPVITLGIQYIYHPMTPAGPAPQANVPTPEREELLLTPVRFPVPTTSSLHLPLKSARQSAVEFDPTSLNPDQVNVDIELGPSELFVYGTVLRVFLNLKENIFGEDQRMADMDPSAALLDMERAGKNESLNRSVDPIPETNASAEDSTIDVRIGRPLHVNVAVTMHNIKAHLMKHCSKDDHPCPTVFLEKLNFEMHKTFLETKLQLLVSPAVLYSTDTVLRPSESRHLQQGFLVLSALQVRGHAMFSPTGRAIDEETIEYAWMIEAILGQLTGRMTMPQLQHVISGLEIFLRLALDEENQMSRSPKSQTQCHHGSIQPICPFSTTPNQSTDNQPTSLGSLCPSSEEIKYRMTRFSIDLIDFTLVESGTAITLQVYPVRLATCNLHSRRTHAGVSILVPKVHLRQYLSTSRGPVLGGSFTALNATDRCKPEGATMSSSNSTWNRTQASGYSRTNVEELYMGGEKPHSPVGSHRIEFELAAPIATGFTSQEWLEVGLVEVGPIYIDVGSSADHCRVDLPALQGAFLRLHDTRTRRLWFLWDTLVDLIDLPGPIDSTQSNSNNLTKCGCRGGCAFFGRNFNGISFFNRHDNDPLGNSDSYVALANPLLSRGTDPAFSQSILKENTFLIDFDPTIRADCNLSPLASLTKEGPQSDTSNTSTMKNVSGLLIPSEGVSNSDYTMKGTLEEAVEGDEESNNLASFKTQPGNRMSFQDFEKQSIQKTGSLQRELGTANSTPSLPLTSPGTKRKIFAGKRMTGQISLPALADPATVDCGHPVMTRKRSTVSSKASRSESQSELYYSAEEDDDNDLTDSSPSDELVSFSANLPSEDANIGIPNVTRNKSKSCSTSSPSSSTRTSPSSSSRRSSSRTSRTSNISFNSAVSSADDFSLVDLHLQSARPVVDSPLLLTSYVTHLGEVDCPNWSQSAPKFPTEIRQSGTAKLRFTVVKSGFSSFRLVDRPLNTPGHHGAGFGFFAPHSNEPTEKAGQPWIWDAGEEERPSGTGGIKSERCDATTVLVKVGRPIHIMCCPLSLESAQRFVETLVPTLEHLHPMTLMTRIYGRCIGHVESQNPLKKQRMALLEQKARPALYRDLTLCQLRGSIQIPRVNLCLLQAGIVEQIISLSMLDNPRDLVCVSSAAVCIDALSLHFSQNVRECRWVQAVSRPVEQRQSGGNKSFFASVQKPKSRPGKSTGAPEIVFVEWTETESEQLMASGTLGKIHLQLRRLNNDSPSQTPGLPPDNVTATVIPTGCSRVLFSYASDHDLAAQSFPVSSDEDRYGSVMFECGLQGLNLRAVKRVSNVTESSSNSNNIDPIGSVVTTVEMETIPLSGDPPNLDDQPTGSVPSHSSHMSFKQRSDKGTPTSTEPPDTHQQPNAGPIRPQVEKDLSSCSLQIQAVWLSFAAPPRTAPAKKSELALLDRNLLSTASPAINAWMNSGDRLAITLMQLIRAAETRSLSVLAGLMAEALDVQQIHLPVRSKYNCLSLMSRTLQEDPSCQLNLVLHRYVLMLRNEWATLEARLAPSVVPPLSTLKQGVVVLGRQWKNAIYTPFMLTYSLHKNSAQKTPANLSVPVNSHIMATGRDATRLHLSSMRSGPSSTEAGEEDERLLTGHNEVDSSWVSSDESSLVLSPADLNESCLPLLGRTSTSQPSSPPRISALRRKLIGGRHPSGFGGSYELKTISASSVEEENEEEDAAAPLRNTDKKESKEEFDLGSASVLGGVEELRVEIFESEWNQTGSSSRRSKMGKTTGNSSGRGKNAPGGHKFSVYIPPEVPAFLCERMSIEIQVNQVPDGGLLGTGGTCCDEGVGGIPGRGGSAEVEVPTASSSTGAGGAGTGFLGQIGLWKPQRTTALNFSVSVGYLAQQVNMPLLRLLHQLSSVYGNAKATQVQLREQRPLKRGPDPLRALTVIFDSPEPTPSPPLPQCPIQSGPEPSPSIQSESIQFANRSFRPPSFLANRLRSSSRFVKAYDAEDPVVVPTTSAENTTKHVEGGAGPSPTLAGTAAAVGLPSCWRTIYHLLDLYSSMTAASTVNKQHSINEPPACQTGDIELGILPPSTRPNHRVPNSGCTAVVGSRSERTRIVVFGIMKINRVRLLAMLSGLRLESEIVSLHTSLTYKEKVRIGGLSNRAQMAAIQPNFPRMECSLTGHLGRAMIVLLEGVAPSQQTVVKITVGKSQALYSRLSHHGKDKNSGLLSIGAVHVDIPQHPGVLHGMMTRGSKQLSSTLQEFRVPRLASRNTGRNTSTIPDELDLIAGGGLGGGGSGVLGANTNGLGPLLQSPPMEIPVPTMEHRSIGGKVERETTSNLLQPLVMQFSVVLQRLSITAALLPSLQAQYQMEQVVSAGITGGKAKFDIDLPRHSLSFTTKLQITENLPPSASIELPQVHVGAEYLQDSVKTEGFVDGVVLCRGNYLSAVAEIGIFEHSLTTDLLNHLVFVQKVFMAEVNDVLNKVSGGDKPVPLWEEQPADQQQQDSSAMRMLLYHLIVRLKGIQITATTPTNTAVRLETGLVELQLSNRVQNVFSQSNAQRSAGTFSPPSAQGASAQASRPAKLFGRAKVDLNLSLGQLIRNPLFEEAEAEFQQVAFFKTRISLRNAFQDELTPNETGGVDPAADKEVVLITLTRPLIYLQPVAVDKAILVWLNYKNAYEYWAEQRGGWIKDASLVADKLDKLGQLTSQLGVGAPSLGTLFLQLTVDDMGICMPLNTAPSVLWAGSGAGRSESNRQGHSSEPEICSAVVVTLENSSISACSSGSLVSKGKFTGLCLRFADDFETGLDDWKPDMDDPAIMNLCVVSEGTYEVCSRTVTPAQHQHGENAKWILHVGWQMEGVDTHFDTSIGRQFSALGHTLTGLTGSEEEEEEDGEFAGDYDGDATDGDERTSPVSGPDENGEGLAVSVSTDEDENILDSMDISEAVELRRRRGRSERAVTMSETVATMPRGGRHRSRLIEKEMSEQARIIQDLKLLGASSATVEQEMRRLQELEALASKDFRRVMLQRLKRQSVKASSIITDHPTSSTSLSSVSTSAANQRLSSLHHTQSQRAPPHGHSHHQRSRSVVVPPVVLDLETSGHVSTDDVRDAQRFLLPPIEGSPPMSCLPTPTSDAYRSGGASLRRPKTPTAPQTGGGTVFLEQERDRSGATSAAENPSGAGGGNKNSSEPSVDLELDFKVFINSGKCVLHTRDTRSDEMLRRMKKERSFSSTILDTTANPHQPSPAPARKPGRPDMRHNASTSRLRVLANNTAQMAVDLTIFHIPGLDVKVYYESKTVHEEPLHIPTSASTSASPASSAANKGKMSNKKGSLFAWMTLHSIPEETIISPHILEFLEQALEPIPITATESKPTSTSATENSGLFIFDGPTSTGAPGGSTTTSSFPVDVVVYCHVQPSTFRFSCLPVSRVECLLRLPSLHLVFSSKRSENQALTGGGLSVTGCLSDFSLYIFHPYGGGKKTGATSSKREASDAESERKDSLSVNVEFVKFNLSRSRKVNFSPRTAGGEAGSRESRNGRDSAGDPAKAVVRFSTLIDIGSASFKYDMRRLPEILAFPKAWYRRAIVRHLFLGDLSKTDSSAPDLVPPASRDLWAELQPDQTGLSPASAWETLVVFAVNFTKLNVHMNMGNVMGNVSWLTKDFKAEGRLSIGSTGHKNMHIGIGLEGSGLDAKGGIVGGTIELSGIHTSLSIREDPGTEPDHRMSVKLQVLECRLDYMGTSVLMGRVSVLAVDLRDEWRIGNLIKNPDKVPARRTSIASSPTKRPAMIFIHGDLGWDQLQLMISKSTTADLIKMYLKLDEFFQQQFRSSRRIFSTLSATGGGHSIRRKGAAKNVATKIPGSAEPAGPSIEAQHHRHWQGVLRRVAGLEIATLPTPLPMTGTILGGTMELHGGHISLACFHGVNFKSKSWALFSLKDPCVSFATEAQEIPGDADPKDIHVVQNLSFSLGLSGPGAHTPVGIGYRVIEQQQQQNSPASMATVCRISRTQLYPPQFKTIQDWFLYAFANSRIDAMERFPSLERERERSNSGAPQLFVKTPDYHHAAEIIFAFPSLQLHLKSEHLQTGATPSLTEEKPSVDCSFITDFEDHIFVTVDADAFFFLHDLISSYVREKERVILASVASNQRTQSPELQKAAVSGTAGSSSLSEPSSGQGSPAINNAPLSLQLTNEDEKKRRLLEQIDWRNYECKTWHLEPTVRLLSWAGKRIEPYGVEYILNKLGFSQARTTIPKWVQRGAMDPLDKILSLVLSRTIAAQRAKESQTSNSTAISGTVTGGGGYTGGEEFLVSIAWENDHVQSVLKKVKQVVNSNKKVPERFIRDTYAKYEPLLQQPFSELYGKTDDMIWDKNEKLFKKRMGELSDIKKNLLRLKSHVYLKLFFLDCHQLNKHLVDFIDDMKSSLVTRIMKDNRHIVRQISTRFETVTEKVSHVPDNTAELVESVDFVNKSQNESLPEMLQEVNAAGARLLTLLNYIMLQKDDLSLSCRLFHWPSDLDSVLQVSSTRLQRIRIETERALKERTQLFLERLKDYGEVLENFKNKEAMALTTEEMKNSTTLLQQDLHQQLQAALLDLEEINNDEALLEFLPYRDSDVSVLTGIEGIRSDQF</sequence>
<reference evidence="4 5" key="1">
    <citation type="journal article" date="2011" name="Science">
        <title>The ecoresponsive genome of Daphnia pulex.</title>
        <authorList>
            <person name="Colbourne J.K."/>
            <person name="Pfrender M.E."/>
            <person name="Gilbert D."/>
            <person name="Thomas W.K."/>
            <person name="Tucker A."/>
            <person name="Oakley T.H."/>
            <person name="Tokishita S."/>
            <person name="Aerts A."/>
            <person name="Arnold G.J."/>
            <person name="Basu M.K."/>
            <person name="Bauer D.J."/>
            <person name="Caceres C.E."/>
            <person name="Carmel L."/>
            <person name="Casola C."/>
            <person name="Choi J.H."/>
            <person name="Detter J.C."/>
            <person name="Dong Q."/>
            <person name="Dusheyko S."/>
            <person name="Eads B.D."/>
            <person name="Frohlich T."/>
            <person name="Geiler-Samerotte K.A."/>
            <person name="Gerlach D."/>
            <person name="Hatcher P."/>
            <person name="Jogdeo S."/>
            <person name="Krijgsveld J."/>
            <person name="Kriventseva E.V."/>
            <person name="Kultz D."/>
            <person name="Laforsch C."/>
            <person name="Lindquist E."/>
            <person name="Lopez J."/>
            <person name="Manak J.R."/>
            <person name="Muller J."/>
            <person name="Pangilinan J."/>
            <person name="Patwardhan R.P."/>
            <person name="Pitluck S."/>
            <person name="Pritham E.J."/>
            <person name="Rechtsteiner A."/>
            <person name="Rho M."/>
            <person name="Rogozin I.B."/>
            <person name="Sakarya O."/>
            <person name="Salamov A."/>
            <person name="Schaack S."/>
            <person name="Shapiro H."/>
            <person name="Shiga Y."/>
            <person name="Skalitzky C."/>
            <person name="Smith Z."/>
            <person name="Souvorov A."/>
            <person name="Sung W."/>
            <person name="Tang Z."/>
            <person name="Tsuchiya D."/>
            <person name="Tu H."/>
            <person name="Vos H."/>
            <person name="Wang M."/>
            <person name="Wolf Y.I."/>
            <person name="Yamagata H."/>
            <person name="Yamada T."/>
            <person name="Ye Y."/>
            <person name="Shaw J.R."/>
            <person name="Andrews J."/>
            <person name="Crease T.J."/>
            <person name="Tang H."/>
            <person name="Lucas S.M."/>
            <person name="Robertson H.M."/>
            <person name="Bork P."/>
            <person name="Koonin E.V."/>
            <person name="Zdobnov E.M."/>
            <person name="Grigoriev I.V."/>
            <person name="Lynch M."/>
            <person name="Boore J.L."/>
        </authorList>
    </citation>
    <scope>NUCLEOTIDE SEQUENCE [LARGE SCALE GENOMIC DNA]</scope>
</reference>
<feature type="region of interest" description="Disordered" evidence="1">
    <location>
        <begin position="3738"/>
        <end position="3813"/>
    </location>
</feature>
<keyword evidence="2" id="KW-1133">Transmembrane helix</keyword>
<accession>E9HFB8</accession>
<evidence type="ECO:0000256" key="2">
    <source>
        <dbReference type="SAM" id="Phobius"/>
    </source>
</evidence>
<feature type="compositionally biased region" description="Low complexity" evidence="1">
    <location>
        <begin position="3668"/>
        <end position="3679"/>
    </location>
</feature>
<dbReference type="InterPro" id="IPR033616">
    <property type="entry name" value="BLTP1"/>
</dbReference>
<feature type="transmembrane region" description="Helical" evidence="2">
    <location>
        <begin position="41"/>
        <end position="58"/>
    </location>
</feature>
<feature type="region of interest" description="Disordered" evidence="1">
    <location>
        <begin position="3506"/>
        <end position="3561"/>
    </location>
</feature>
<dbReference type="Proteomes" id="UP000000305">
    <property type="component" value="Unassembled WGS sequence"/>
</dbReference>
<feature type="compositionally biased region" description="Acidic residues" evidence="1">
    <location>
        <begin position="2344"/>
        <end position="2353"/>
    </location>
</feature>
<dbReference type="eggNOG" id="KOG3595">
    <property type="taxonomic scope" value="Eukaryota"/>
</dbReference>
<feature type="compositionally biased region" description="Polar residues" evidence="1">
    <location>
        <begin position="3851"/>
        <end position="3863"/>
    </location>
</feature>
<feature type="compositionally biased region" description="Acidic residues" evidence="1">
    <location>
        <begin position="3509"/>
        <end position="3529"/>
    </location>
</feature>